<dbReference type="Proteomes" id="UP001066276">
    <property type="component" value="Chromosome 6"/>
</dbReference>
<feature type="region of interest" description="Disordered" evidence="1">
    <location>
        <begin position="1581"/>
        <end position="1609"/>
    </location>
</feature>
<reference evidence="2" key="1">
    <citation type="journal article" date="2022" name="bioRxiv">
        <title>Sequencing and chromosome-scale assembly of the giantPleurodeles waltlgenome.</title>
        <authorList>
            <person name="Brown T."/>
            <person name="Elewa A."/>
            <person name="Iarovenko S."/>
            <person name="Subramanian E."/>
            <person name="Araus A.J."/>
            <person name="Petzold A."/>
            <person name="Susuki M."/>
            <person name="Suzuki K.-i.T."/>
            <person name="Hayashi T."/>
            <person name="Toyoda A."/>
            <person name="Oliveira C."/>
            <person name="Osipova E."/>
            <person name="Leigh N.D."/>
            <person name="Simon A."/>
            <person name="Yun M.H."/>
        </authorList>
    </citation>
    <scope>NUCLEOTIDE SEQUENCE</scope>
    <source>
        <strain evidence="2">20211129_DDA</strain>
        <tissue evidence="2">Liver</tissue>
    </source>
</reference>
<evidence type="ECO:0000313" key="2">
    <source>
        <dbReference type="EMBL" id="KAJ1133957.1"/>
    </source>
</evidence>
<feature type="region of interest" description="Disordered" evidence="1">
    <location>
        <begin position="1463"/>
        <end position="1499"/>
    </location>
</feature>
<feature type="compositionally biased region" description="Basic and acidic residues" evidence="1">
    <location>
        <begin position="1288"/>
        <end position="1301"/>
    </location>
</feature>
<name>A0AAV7Q328_PLEWA</name>
<feature type="compositionally biased region" description="Polar residues" evidence="1">
    <location>
        <begin position="74"/>
        <end position="105"/>
    </location>
</feature>
<feature type="region of interest" description="Disordered" evidence="1">
    <location>
        <begin position="1709"/>
        <end position="1730"/>
    </location>
</feature>
<proteinExistence type="predicted"/>
<feature type="region of interest" description="Disordered" evidence="1">
    <location>
        <begin position="1277"/>
        <end position="1379"/>
    </location>
</feature>
<feature type="compositionally biased region" description="Polar residues" evidence="1">
    <location>
        <begin position="1362"/>
        <end position="1379"/>
    </location>
</feature>
<feature type="compositionally biased region" description="Basic and acidic residues" evidence="1">
    <location>
        <begin position="1591"/>
        <end position="1604"/>
    </location>
</feature>
<feature type="compositionally biased region" description="Polar residues" evidence="1">
    <location>
        <begin position="762"/>
        <end position="783"/>
    </location>
</feature>
<feature type="region of interest" description="Disordered" evidence="1">
    <location>
        <begin position="854"/>
        <end position="874"/>
    </location>
</feature>
<feature type="region of interest" description="Disordered" evidence="1">
    <location>
        <begin position="736"/>
        <end position="839"/>
    </location>
</feature>
<protein>
    <submittedName>
        <fullName evidence="2">Uncharacterized protein</fullName>
    </submittedName>
</protein>
<organism evidence="2 3">
    <name type="scientific">Pleurodeles waltl</name>
    <name type="common">Iberian ribbed newt</name>
    <dbReference type="NCBI Taxonomy" id="8319"/>
    <lineage>
        <taxon>Eukaryota</taxon>
        <taxon>Metazoa</taxon>
        <taxon>Chordata</taxon>
        <taxon>Craniata</taxon>
        <taxon>Vertebrata</taxon>
        <taxon>Euteleostomi</taxon>
        <taxon>Amphibia</taxon>
        <taxon>Batrachia</taxon>
        <taxon>Caudata</taxon>
        <taxon>Salamandroidea</taxon>
        <taxon>Salamandridae</taxon>
        <taxon>Pleurodelinae</taxon>
        <taxon>Pleurodeles</taxon>
    </lineage>
</organism>
<comment type="caution">
    <text evidence="2">The sequence shown here is derived from an EMBL/GenBank/DDBJ whole genome shotgun (WGS) entry which is preliminary data.</text>
</comment>
<feature type="region of interest" description="Disordered" evidence="1">
    <location>
        <begin position="51"/>
        <end position="139"/>
    </location>
</feature>
<accession>A0AAV7Q328</accession>
<feature type="compositionally biased region" description="Polar residues" evidence="1">
    <location>
        <begin position="1303"/>
        <end position="1324"/>
    </location>
</feature>
<keyword evidence="3" id="KW-1185">Reference proteome</keyword>
<gene>
    <name evidence="2" type="ORF">NDU88_000427</name>
</gene>
<feature type="compositionally biased region" description="Polar residues" evidence="1">
    <location>
        <begin position="1488"/>
        <end position="1499"/>
    </location>
</feature>
<evidence type="ECO:0000256" key="1">
    <source>
        <dbReference type="SAM" id="MobiDB-lite"/>
    </source>
</evidence>
<feature type="compositionally biased region" description="Basic and acidic residues" evidence="1">
    <location>
        <begin position="501"/>
        <end position="517"/>
    </location>
</feature>
<feature type="compositionally biased region" description="Basic and acidic residues" evidence="1">
    <location>
        <begin position="1170"/>
        <end position="1181"/>
    </location>
</feature>
<sequence>MESQSTPNLPRSINCSRQAPWRARVHPPYRGINCSRQAPWRARVHPTYRGVSTAHAKHHGEPEYTQPTEEHQLLTPSTMESQSTPTLPRESQSTPTLPRSINCSRQAPWRAREHPPYRGVSTAHAKHHGEPEYTQPTEEHQLLTPSTMESQSTSNLPRSINCSRQAPWRARVHPTYRGVSTAHAKHHGEPGYTHPTEEYQLLTPSTMESQGTPTLPRSINCSCQAPWRARVHPTYRGASTAHAKHHGEPEYIQPTEEHQLLTPSTMESQSTPTLPRSINYNHLPRSINCSCQAPWRARVHPTYRGASTAHAEHHGEPEYTQPTEEHQLLTPSTMESQSTPNLPRSVNCSHQAPWRARVHPPYQGRARVHPPYRGVSTAHAKHHGEPEYTQPTEEYQLLTPSTMESQSTPTLPKSINCSCQAPWRARVHPTYQGVSTAHAKHHGEPEYIQPTEEHQLLTPSTMESQSTPTLLRSINCSCQAPWRARVHPTYRGASTAHAKHHGEPEYTHPTKGEPEYTHPTEEYQLLTPSTMESQRTPTLPRSINCSRQAPWRARVHPTYRGASTAHAKHHGEPEYIQPTEEHQLLTPSTMESQSTPNLPRSINCSRQAPWRARVHPTYRGASTAHAKHHGEPEYTHPTEEHQLLTPSTMESQSTSNLPRSINCSRQAPWRARVHPPYRGASTAHAKHHGEPEYTHPTEEHQLLTPSTMESQSTPNLQRSINCSRQAPWRARVHPTYRGASTAHAKHHGEPEYTQPTEEHQLLTPSTMESQSTPNLPRSINCSRQAPWRARVHPPYRGASTAHAKHHGEPEYTQPTEEHQLLTPSTMESQSTPNLPRSINCSRQAPWRARVHPTYRGASTAHAKHHGEPEYTHPTEQNQLLTPSTMESQSIPNLPRSINCSRQAPWRARVHPTYRGASTAHAKHHGEPEYTHLTEEYQLLMPSTMESQSTPNLPRSINCSRQAPWRARVHPPYQGRARVHPPYRGVSTAHAKHHGEPENTHLTEEYQLLTPSTMESQSTPNLQRSINCSRQAPWRARVHPTYRGASTAHAKHHGEPEYTQPTEEHQLLTPSTMESQSTPNLPRSINCSRQAPWRARVHPPYRGASTAHAKHHGEPEYIQPTEEHQLLTPSTMESQSTPNLPRSINCSRQAPWRARVHPTYRGASTAHAKHHGEPEYTHPTEEHQLLTPSTMESQSTPTLPRSINCSRQAPWRARVHPTYRGASTAHAKHHGEPEYIQPTEEHQLLTPSTMESQSTPNLPRSINCSRQAPWRARVHPTYRGASTAHAKHHGEPEYTHPTEEHQLLTPSTMESQSTPNLPRSINCSRQAPWRARVHPTYRGASTAHAKHHGEPEYTQPTEEHQLLTPSTMESQSTPTLPSRINCSRQAPWRARVYPTYRGASTAHAKHHGEPEYIQPTEEHQLLTPSTMESQSTPTLPRSINCNLPRSINCSCQAPWRARVHPTYRGASTAHAEHHGEPEYTQPTEERQLLTPSTMESQSTPTLLRSINCSCQAPWRARVHPTYRGASTAHAKHHGEPEYTQPTEEYQLLTPSTMESQSTPTLPRSINCSRRAPWRARVHPTYRGASTAHAKHHGEPEYTHPTKGEPEYTQPTEECQLLTPSTMESQSTPNLPRSINCSRQAPWRARVHPTYRGVSTAHAKHHGEPEYTHPTEEHQLLTPSTMESQSTPNLQRSINCSRQSPWRARVHPPYRGASTAHAKHHGEPEYTQPTEERQLLTPSTMESQSTPTLPRSINCSRQAPWRARVHPTYRGVSTAHTKHHGEPEYTHPTKGEPEYTHPTEGRQQLIAWTEEKSACSFVSHVREFKNCISYLGACKVKSCAKHTGTGACSSGHKRPLIYRNIANPGG</sequence>
<feature type="compositionally biased region" description="Basic and acidic residues" evidence="1">
    <location>
        <begin position="1778"/>
        <end position="1795"/>
    </location>
</feature>
<dbReference type="EMBL" id="JANPWB010000010">
    <property type="protein sequence ID" value="KAJ1133957.1"/>
    <property type="molecule type" value="Genomic_DNA"/>
</dbReference>
<feature type="compositionally biased region" description="Basic and acidic residues" evidence="1">
    <location>
        <begin position="1469"/>
        <end position="1486"/>
    </location>
</feature>
<feature type="region of interest" description="Disordered" evidence="1">
    <location>
        <begin position="1159"/>
        <end position="1181"/>
    </location>
</feature>
<feature type="compositionally biased region" description="Polar residues" evidence="1">
    <location>
        <begin position="821"/>
        <end position="839"/>
    </location>
</feature>
<feature type="region of interest" description="Disordered" evidence="1">
    <location>
        <begin position="1771"/>
        <end position="1795"/>
    </location>
</feature>
<feature type="region of interest" description="Disordered" evidence="1">
    <location>
        <begin position="491"/>
        <end position="517"/>
    </location>
</feature>
<evidence type="ECO:0000313" key="3">
    <source>
        <dbReference type="Proteomes" id="UP001066276"/>
    </source>
</evidence>